<evidence type="ECO:0000256" key="3">
    <source>
        <dbReference type="ARBA" id="ARBA00022670"/>
    </source>
</evidence>
<keyword evidence="6 8" id="KW-1133">Transmembrane helix</keyword>
<evidence type="ECO:0000256" key="4">
    <source>
        <dbReference type="ARBA" id="ARBA00022692"/>
    </source>
</evidence>
<evidence type="ECO:0000313" key="9">
    <source>
        <dbReference type="EMBL" id="MFC5402854.1"/>
    </source>
</evidence>
<keyword evidence="10" id="KW-1185">Reference proteome</keyword>
<proteinExistence type="predicted"/>
<keyword evidence="2" id="KW-0673">Quorum sensing</keyword>
<evidence type="ECO:0000256" key="5">
    <source>
        <dbReference type="ARBA" id="ARBA00022801"/>
    </source>
</evidence>
<accession>A0ABW0HP50</accession>
<feature type="transmembrane region" description="Helical" evidence="8">
    <location>
        <begin position="96"/>
        <end position="117"/>
    </location>
</feature>
<name>A0ABW0HP50_9BACL</name>
<gene>
    <name evidence="9" type="ORF">ACFPOF_08880</name>
</gene>
<sequence length="175" mass="19267">MISAISLRIATYLKNVDQENTPSIEVMKYSLYIILHTLFTVCAITIVSFILGKPFETFIGLIFFIALRLFGGGYHLHSSVWCTVLSVGLVSASPFLVLSDSASIVVTIASVLIFLWQAPKNFKGYARIPEKYYPVMKVITVIIGSANFIWNSSTLSAILLLQSILLLPKEKGGTS</sequence>
<keyword evidence="7 8" id="KW-0472">Membrane</keyword>
<keyword evidence="1" id="KW-1003">Cell membrane</keyword>
<reference evidence="10" key="1">
    <citation type="journal article" date="2019" name="Int. J. Syst. Evol. Microbiol.">
        <title>The Global Catalogue of Microorganisms (GCM) 10K type strain sequencing project: providing services to taxonomists for standard genome sequencing and annotation.</title>
        <authorList>
            <consortium name="The Broad Institute Genomics Platform"/>
            <consortium name="The Broad Institute Genome Sequencing Center for Infectious Disease"/>
            <person name="Wu L."/>
            <person name="Ma J."/>
        </authorList>
    </citation>
    <scope>NUCLEOTIDE SEQUENCE [LARGE SCALE GENOMIC DNA]</scope>
    <source>
        <strain evidence="10">CGMCC 1.18575</strain>
    </source>
</reference>
<evidence type="ECO:0000256" key="1">
    <source>
        <dbReference type="ARBA" id="ARBA00022475"/>
    </source>
</evidence>
<dbReference type="Proteomes" id="UP001596113">
    <property type="component" value="Unassembled WGS sequence"/>
</dbReference>
<evidence type="ECO:0000313" key="10">
    <source>
        <dbReference type="Proteomes" id="UP001596113"/>
    </source>
</evidence>
<protein>
    <submittedName>
        <fullName evidence="9">Accessory gene regulator ArgB-like protein</fullName>
    </submittedName>
</protein>
<evidence type="ECO:0000256" key="6">
    <source>
        <dbReference type="ARBA" id="ARBA00022989"/>
    </source>
</evidence>
<evidence type="ECO:0000256" key="7">
    <source>
        <dbReference type="ARBA" id="ARBA00023136"/>
    </source>
</evidence>
<dbReference type="RefSeq" id="WP_378131675.1">
    <property type="nucleotide sequence ID" value="NZ_JBHSMI010000015.1"/>
</dbReference>
<dbReference type="SMART" id="SM00793">
    <property type="entry name" value="AgrB"/>
    <property type="match status" value="1"/>
</dbReference>
<dbReference type="EMBL" id="JBHSMI010000015">
    <property type="protein sequence ID" value="MFC5402854.1"/>
    <property type="molecule type" value="Genomic_DNA"/>
</dbReference>
<evidence type="ECO:0000256" key="2">
    <source>
        <dbReference type="ARBA" id="ARBA00022654"/>
    </source>
</evidence>
<feature type="transmembrane region" description="Helical" evidence="8">
    <location>
        <begin position="29"/>
        <end position="51"/>
    </location>
</feature>
<dbReference type="Pfam" id="PF04647">
    <property type="entry name" value="AgrB"/>
    <property type="match status" value="1"/>
</dbReference>
<keyword evidence="3" id="KW-0645">Protease</keyword>
<keyword evidence="4 8" id="KW-0812">Transmembrane</keyword>
<feature type="transmembrane region" description="Helical" evidence="8">
    <location>
        <begin position="138"/>
        <end position="165"/>
    </location>
</feature>
<feature type="transmembrane region" description="Helical" evidence="8">
    <location>
        <begin position="58"/>
        <end position="76"/>
    </location>
</feature>
<keyword evidence="5" id="KW-0378">Hydrolase</keyword>
<organism evidence="9 10">
    <name type="scientific">Cohnella soli</name>
    <dbReference type="NCBI Taxonomy" id="425005"/>
    <lineage>
        <taxon>Bacteria</taxon>
        <taxon>Bacillati</taxon>
        <taxon>Bacillota</taxon>
        <taxon>Bacilli</taxon>
        <taxon>Bacillales</taxon>
        <taxon>Paenibacillaceae</taxon>
        <taxon>Cohnella</taxon>
    </lineage>
</organism>
<evidence type="ECO:0000256" key="8">
    <source>
        <dbReference type="SAM" id="Phobius"/>
    </source>
</evidence>
<dbReference type="InterPro" id="IPR006741">
    <property type="entry name" value="AgrB"/>
</dbReference>
<comment type="caution">
    <text evidence="9">The sequence shown here is derived from an EMBL/GenBank/DDBJ whole genome shotgun (WGS) entry which is preliminary data.</text>
</comment>